<reference evidence="14" key="2">
    <citation type="submission" date="2011-03" db="EMBL/GenBank/DDBJ databases">
        <title>The complete genome of Desulfobacca acetoxidans DSM 11109.</title>
        <authorList>
            <consortium name="US DOE Joint Genome Institute (JGI-PGF)"/>
            <person name="Lucas S."/>
            <person name="Copeland A."/>
            <person name="Lapidus A."/>
            <person name="Bruce D."/>
            <person name="Goodwin L."/>
            <person name="Pitluck S."/>
            <person name="Peters L."/>
            <person name="Kyrpides N."/>
            <person name="Mavromatis K."/>
            <person name="Ivanova N."/>
            <person name="Ovchinnikova G."/>
            <person name="Teshima H."/>
            <person name="Detter J.C."/>
            <person name="Han C."/>
            <person name="Land M."/>
            <person name="Hauser L."/>
            <person name="Markowitz V."/>
            <person name="Cheng J.-F."/>
            <person name="Hugenholtz P."/>
            <person name="Woyke T."/>
            <person name="Wu D."/>
            <person name="Spring S."/>
            <person name="Schueler E."/>
            <person name="Brambilla E."/>
            <person name="Klenk H.-P."/>
            <person name="Eisen J.A."/>
        </authorList>
    </citation>
    <scope>NUCLEOTIDE SEQUENCE [LARGE SCALE GENOMIC DNA]</scope>
    <source>
        <strain evidence="14">ATCC 700848 / DSM 11109 / ASRB2</strain>
    </source>
</reference>
<dbReference type="InterPro" id="IPR040727">
    <property type="entry name" value="NAPRTase_N"/>
</dbReference>
<comment type="catalytic activity">
    <reaction evidence="8 9">
        <text>5-phospho-alpha-D-ribose 1-diphosphate + nicotinate + ATP + H2O = nicotinate beta-D-ribonucleotide + ADP + phosphate + diphosphate</text>
        <dbReference type="Rhea" id="RHEA:36163"/>
        <dbReference type="ChEBI" id="CHEBI:15377"/>
        <dbReference type="ChEBI" id="CHEBI:30616"/>
        <dbReference type="ChEBI" id="CHEBI:32544"/>
        <dbReference type="ChEBI" id="CHEBI:33019"/>
        <dbReference type="ChEBI" id="CHEBI:43474"/>
        <dbReference type="ChEBI" id="CHEBI:57502"/>
        <dbReference type="ChEBI" id="CHEBI:58017"/>
        <dbReference type="ChEBI" id="CHEBI:456216"/>
        <dbReference type="EC" id="6.3.4.21"/>
    </reaction>
</comment>
<evidence type="ECO:0000256" key="7">
    <source>
        <dbReference type="ARBA" id="ARBA00022679"/>
    </source>
</evidence>
<dbReference type="Gene3D" id="3.20.20.70">
    <property type="entry name" value="Aldolase class I"/>
    <property type="match status" value="1"/>
</dbReference>
<dbReference type="SUPFAM" id="SSF54675">
    <property type="entry name" value="Nicotinate/Quinolinate PRTase N-terminal domain-like"/>
    <property type="match status" value="1"/>
</dbReference>
<feature type="domain" description="Nicotinate phosphoribosyltransferase C-terminal" evidence="12">
    <location>
        <begin position="388"/>
        <end position="448"/>
    </location>
</feature>
<dbReference type="InterPro" id="IPR006405">
    <property type="entry name" value="Nic_PRibTrfase_pncB"/>
</dbReference>
<dbReference type="PIRSF" id="PIRSF000484">
    <property type="entry name" value="NAPRT"/>
    <property type="match status" value="1"/>
</dbReference>
<dbReference type="STRING" id="880072.Desac_2700"/>
<dbReference type="FunFam" id="3.20.20.70:FF:000076">
    <property type="entry name" value="Nicotinate phosphoribosyltransferase"/>
    <property type="match status" value="1"/>
</dbReference>
<evidence type="ECO:0000256" key="4">
    <source>
        <dbReference type="ARBA" id="ARBA00022553"/>
    </source>
</evidence>
<keyword evidence="7 9" id="KW-0808">Transferase</keyword>
<organism evidence="13 14">
    <name type="scientific">Desulfobacca acetoxidans (strain ATCC 700848 / DSM 11109 / ASRB2)</name>
    <dbReference type="NCBI Taxonomy" id="880072"/>
    <lineage>
        <taxon>Bacteria</taxon>
        <taxon>Pseudomonadati</taxon>
        <taxon>Thermodesulfobacteriota</taxon>
        <taxon>Desulfobaccia</taxon>
        <taxon>Desulfobaccales</taxon>
        <taxon>Desulfobaccaceae</taxon>
        <taxon>Desulfobacca</taxon>
    </lineage>
</organism>
<evidence type="ECO:0000256" key="6">
    <source>
        <dbReference type="ARBA" id="ARBA00022642"/>
    </source>
</evidence>
<dbReference type="EC" id="6.3.4.21" evidence="3 9"/>
<keyword evidence="6 9" id="KW-0662">Pyridine nucleotide biosynthesis</keyword>
<dbReference type="NCBIfam" id="TIGR01513">
    <property type="entry name" value="NAPRTase_put"/>
    <property type="match status" value="1"/>
</dbReference>
<evidence type="ECO:0000256" key="3">
    <source>
        <dbReference type="ARBA" id="ARBA00013236"/>
    </source>
</evidence>
<dbReference type="PANTHER" id="PTHR11098:SF1">
    <property type="entry name" value="NICOTINATE PHOSPHORIBOSYLTRANSFERASE"/>
    <property type="match status" value="1"/>
</dbReference>
<dbReference type="InterPro" id="IPR041525">
    <property type="entry name" value="N/Namide_PRibTrfase"/>
</dbReference>
<keyword evidence="14" id="KW-1185">Reference proteome</keyword>
<dbReference type="Proteomes" id="UP000000483">
    <property type="component" value="Chromosome"/>
</dbReference>
<dbReference type="HOGENOM" id="CLU_025154_3_1_7"/>
<dbReference type="InterPro" id="IPR041619">
    <property type="entry name" value="NAPRTase_C"/>
</dbReference>
<dbReference type="InterPro" id="IPR013785">
    <property type="entry name" value="Aldolase_TIM"/>
</dbReference>
<protein>
    <recommendedName>
        <fullName evidence="3 9">Nicotinate phosphoribosyltransferase</fullName>
        <ecNumber evidence="3 9">6.3.4.21</ecNumber>
    </recommendedName>
</protein>
<dbReference type="OrthoDB" id="9771406at2"/>
<evidence type="ECO:0000256" key="9">
    <source>
        <dbReference type="RuleBase" id="RU365100"/>
    </source>
</evidence>
<dbReference type="CDD" id="cd01570">
    <property type="entry name" value="NAPRTase_A"/>
    <property type="match status" value="1"/>
</dbReference>
<dbReference type="UniPathway" id="UPA00253">
    <property type="reaction ID" value="UER00457"/>
</dbReference>
<dbReference type="GO" id="GO:0047280">
    <property type="term" value="F:nicotinamide phosphoribosyltransferase activity"/>
    <property type="evidence" value="ECO:0007669"/>
    <property type="project" value="UniProtKB-ARBA"/>
</dbReference>
<dbReference type="InterPro" id="IPR007229">
    <property type="entry name" value="Nic_PRibTrfase-Fam"/>
</dbReference>
<feature type="domain" description="Nicotinate/nicotinamide phosphoribosyltransferase" evidence="10">
    <location>
        <begin position="162"/>
        <end position="327"/>
    </location>
</feature>
<dbReference type="KEGG" id="dao:Desac_2700"/>
<comment type="PTM">
    <text evidence="9">Transiently phosphorylated on a His residue during the reaction cycle. Phosphorylation strongly increases the affinity for substrates and increases the rate of nicotinate D-ribonucleotide production. Dephosphorylation regenerates the low-affinity form of the enzyme, leading to product release.</text>
</comment>
<gene>
    <name evidence="13" type="ordered locus">Desac_2700</name>
</gene>
<dbReference type="Pfam" id="PF17956">
    <property type="entry name" value="NAPRTase_C"/>
    <property type="match status" value="1"/>
</dbReference>
<evidence type="ECO:0000259" key="10">
    <source>
        <dbReference type="Pfam" id="PF04095"/>
    </source>
</evidence>
<accession>F2NIP0</accession>
<dbReference type="GO" id="GO:0005829">
    <property type="term" value="C:cytosol"/>
    <property type="evidence" value="ECO:0007669"/>
    <property type="project" value="TreeGrafter"/>
</dbReference>
<feature type="domain" description="Nicotinate phosphoribosyltransferase N-terminal" evidence="11">
    <location>
        <begin position="19"/>
        <end position="142"/>
    </location>
</feature>
<keyword evidence="13" id="KW-0328">Glycosyltransferase</keyword>
<dbReference type="eggNOG" id="COG1488">
    <property type="taxonomic scope" value="Bacteria"/>
</dbReference>
<dbReference type="NCBIfam" id="NF006696">
    <property type="entry name" value="PRK09243.1-3"/>
    <property type="match status" value="1"/>
</dbReference>
<comment type="similarity">
    <text evidence="2 9">Belongs to the NAPRTase family.</text>
</comment>
<sequence length="465" mass="51842">MLSNNPHINHPHLGEQYALLTDLYELTMAASYLEEEMHEEATFSLFIRKYPPDRGYFVAAGLEEALNYLATLRFGEDDLAYLDSTRLFKIAFLDYLKTVRFTGEVWALPEGSIFFKDEPILEVTGPIIEAQLVESFLINAINLQTMIATKAARSTVAAGGRRLVDFSLRRTQGTDAGLKVARASYLGGFVGTSNVLAGKLYGLPIFGTMAHSYVTSFKSEIESFRAFARAFPHNTVLLIDTYDTIAGAKKAIQVGLEMAARGERLRGVRLDSGDMAALSIEVRRLLNEAGLDYVTIFASGGFDEFKITRTLEAGGVIDAYGVGTKMGVAADAPYFDIAYKLVKYGDKPVMKLSTGKVTYVDKKQLFRFYEHQGQMAEDVIGLREESFSQAKPLLQPVMTQGRPLAPLPPLSASRELFLREFEQLPTQYKILQDPPNYPVRISAGLQHLQERVEDNIRRQELGVRE</sequence>
<evidence type="ECO:0000259" key="11">
    <source>
        <dbReference type="Pfam" id="PF17767"/>
    </source>
</evidence>
<evidence type="ECO:0000256" key="5">
    <source>
        <dbReference type="ARBA" id="ARBA00022598"/>
    </source>
</evidence>
<keyword evidence="4" id="KW-0597">Phosphoprotein</keyword>
<dbReference type="Pfam" id="PF17767">
    <property type="entry name" value="NAPRTase_N"/>
    <property type="match status" value="1"/>
</dbReference>
<dbReference type="AlphaFoldDB" id="F2NIP0"/>
<proteinExistence type="inferred from homology"/>
<dbReference type="Gene3D" id="3.20.140.10">
    <property type="entry name" value="nicotinate phosphoribosyltransferase"/>
    <property type="match status" value="3"/>
</dbReference>
<dbReference type="InterPro" id="IPR036068">
    <property type="entry name" value="Nicotinate_pribotase-like_C"/>
</dbReference>
<dbReference type="EMBL" id="CP002629">
    <property type="protein sequence ID" value="AEB10515.1"/>
    <property type="molecule type" value="Genomic_DNA"/>
</dbReference>
<dbReference type="Pfam" id="PF04095">
    <property type="entry name" value="NAPRTase"/>
    <property type="match status" value="1"/>
</dbReference>
<dbReference type="NCBIfam" id="NF009131">
    <property type="entry name" value="PRK12484.1"/>
    <property type="match status" value="1"/>
</dbReference>
<name>F2NIP0_DESAR</name>
<keyword evidence="5 9" id="KW-0436">Ligase</keyword>
<evidence type="ECO:0000256" key="8">
    <source>
        <dbReference type="ARBA" id="ARBA00048668"/>
    </source>
</evidence>
<comment type="pathway">
    <text evidence="1 9">Cofactor biosynthesis; NAD(+) biosynthesis; nicotinate D-ribonucleotide from nicotinate: step 1/1.</text>
</comment>
<evidence type="ECO:0000259" key="12">
    <source>
        <dbReference type="Pfam" id="PF17956"/>
    </source>
</evidence>
<comment type="function">
    <text evidence="9">Catalyzes the first step in the biosynthesis of NAD from nicotinic acid, the ATP-dependent synthesis of beta-nicotinate D-ribonucleotide from nicotinate and 5-phospho-D-ribose 1-phosphate.</text>
</comment>
<evidence type="ECO:0000313" key="13">
    <source>
        <dbReference type="EMBL" id="AEB10515.1"/>
    </source>
</evidence>
<evidence type="ECO:0000256" key="1">
    <source>
        <dbReference type="ARBA" id="ARBA00004952"/>
    </source>
</evidence>
<evidence type="ECO:0000313" key="14">
    <source>
        <dbReference type="Proteomes" id="UP000000483"/>
    </source>
</evidence>
<dbReference type="PANTHER" id="PTHR11098">
    <property type="entry name" value="NICOTINATE PHOSPHORIBOSYLTRANSFERASE"/>
    <property type="match status" value="1"/>
</dbReference>
<dbReference type="SUPFAM" id="SSF51690">
    <property type="entry name" value="Nicotinate/Quinolinate PRTase C-terminal domain-like"/>
    <property type="match status" value="1"/>
</dbReference>
<dbReference type="GO" id="GO:0004516">
    <property type="term" value="F:nicotinate phosphoribosyltransferase activity"/>
    <property type="evidence" value="ECO:0007669"/>
    <property type="project" value="UniProtKB-UniRule"/>
</dbReference>
<reference evidence="13 14" key="1">
    <citation type="journal article" date="2011" name="Stand. Genomic Sci.">
        <title>Complete genome sequence of the acetate-degrading sulfate reducer Desulfobacca acetoxidans type strain (ASRB2).</title>
        <authorList>
            <person name="Goker M."/>
            <person name="Teshima H."/>
            <person name="Lapidus A."/>
            <person name="Nolan M."/>
            <person name="Lucas S."/>
            <person name="Hammon N."/>
            <person name="Deshpande S."/>
            <person name="Cheng J.F."/>
            <person name="Tapia R."/>
            <person name="Han C."/>
            <person name="Goodwin L."/>
            <person name="Pitluck S."/>
            <person name="Huntemann M."/>
            <person name="Liolios K."/>
            <person name="Ivanova N."/>
            <person name="Pagani I."/>
            <person name="Mavromatis K."/>
            <person name="Ovchinikova G."/>
            <person name="Pati A."/>
            <person name="Chen A."/>
            <person name="Palaniappan K."/>
            <person name="Land M."/>
            <person name="Hauser L."/>
            <person name="Brambilla E.M."/>
            <person name="Rohde M."/>
            <person name="Spring S."/>
            <person name="Detter J.C."/>
            <person name="Woyke T."/>
            <person name="Bristow J."/>
            <person name="Eisen J.A."/>
            <person name="Markowitz V."/>
            <person name="Hugenholtz P."/>
            <person name="Kyrpides N.C."/>
            <person name="Klenk H.P."/>
        </authorList>
    </citation>
    <scope>NUCLEOTIDE SEQUENCE [LARGE SCALE GENOMIC DNA]</scope>
    <source>
        <strain evidence="14">ATCC 700848 / DSM 11109 / ASRB2</strain>
    </source>
</reference>
<evidence type="ECO:0000256" key="2">
    <source>
        <dbReference type="ARBA" id="ARBA00010897"/>
    </source>
</evidence>
<dbReference type="GO" id="GO:0034355">
    <property type="term" value="P:NAD+ biosynthetic process via the salvage pathway"/>
    <property type="evidence" value="ECO:0007669"/>
    <property type="project" value="UniProtKB-ARBA"/>
</dbReference>
<dbReference type="RefSeq" id="WP_013707624.1">
    <property type="nucleotide sequence ID" value="NC_015388.1"/>
</dbReference>